<dbReference type="PRINTS" id="PR00625">
    <property type="entry name" value="JDOMAIN"/>
</dbReference>
<dbReference type="EMBL" id="MU004184">
    <property type="protein sequence ID" value="KAF2499605.1"/>
    <property type="molecule type" value="Genomic_DNA"/>
</dbReference>
<feature type="compositionally biased region" description="Gly residues" evidence="1">
    <location>
        <begin position="364"/>
        <end position="378"/>
    </location>
</feature>
<dbReference type="Pfam" id="PF00226">
    <property type="entry name" value="DnaJ"/>
    <property type="match status" value="1"/>
</dbReference>
<dbReference type="SMART" id="SM00271">
    <property type="entry name" value="DnaJ"/>
    <property type="match status" value="1"/>
</dbReference>
<dbReference type="SUPFAM" id="SSF46565">
    <property type="entry name" value="Chaperone J-domain"/>
    <property type="match status" value="1"/>
</dbReference>
<name>A0A6A6R4D2_9PEZI</name>
<feature type="compositionally biased region" description="Basic and acidic residues" evidence="1">
    <location>
        <begin position="354"/>
        <end position="363"/>
    </location>
</feature>
<evidence type="ECO:0000259" key="2">
    <source>
        <dbReference type="PROSITE" id="PS50076"/>
    </source>
</evidence>
<feature type="compositionally biased region" description="Basic and acidic residues" evidence="1">
    <location>
        <begin position="485"/>
        <end position="500"/>
    </location>
</feature>
<proteinExistence type="predicted"/>
<dbReference type="PANTHER" id="PTHR24074">
    <property type="entry name" value="CO-CHAPERONE PROTEIN DJLA"/>
    <property type="match status" value="1"/>
</dbReference>
<reference evidence="3" key="1">
    <citation type="journal article" date="2020" name="Stud. Mycol.">
        <title>101 Dothideomycetes genomes: a test case for predicting lifestyles and emergence of pathogens.</title>
        <authorList>
            <person name="Haridas S."/>
            <person name="Albert R."/>
            <person name="Binder M."/>
            <person name="Bloem J."/>
            <person name="Labutti K."/>
            <person name="Salamov A."/>
            <person name="Andreopoulos B."/>
            <person name="Baker S."/>
            <person name="Barry K."/>
            <person name="Bills G."/>
            <person name="Bluhm B."/>
            <person name="Cannon C."/>
            <person name="Castanera R."/>
            <person name="Culley D."/>
            <person name="Daum C."/>
            <person name="Ezra D."/>
            <person name="Gonzalez J."/>
            <person name="Henrissat B."/>
            <person name="Kuo A."/>
            <person name="Liang C."/>
            <person name="Lipzen A."/>
            <person name="Lutzoni F."/>
            <person name="Magnuson J."/>
            <person name="Mondo S."/>
            <person name="Nolan M."/>
            <person name="Ohm R."/>
            <person name="Pangilinan J."/>
            <person name="Park H.-J."/>
            <person name="Ramirez L."/>
            <person name="Alfaro M."/>
            <person name="Sun H."/>
            <person name="Tritt A."/>
            <person name="Yoshinaga Y."/>
            <person name="Zwiers L.-H."/>
            <person name="Turgeon B."/>
            <person name="Goodwin S."/>
            <person name="Spatafora J."/>
            <person name="Crous P."/>
            <person name="Grigoriev I."/>
        </authorList>
    </citation>
    <scope>NUCLEOTIDE SEQUENCE</scope>
    <source>
        <strain evidence="3">CBS 269.34</strain>
    </source>
</reference>
<evidence type="ECO:0000256" key="1">
    <source>
        <dbReference type="SAM" id="MobiDB-lite"/>
    </source>
</evidence>
<feature type="compositionally biased region" description="Basic and acidic residues" evidence="1">
    <location>
        <begin position="323"/>
        <end position="338"/>
    </location>
</feature>
<keyword evidence="4" id="KW-1185">Reference proteome</keyword>
<dbReference type="InterPro" id="IPR036869">
    <property type="entry name" value="J_dom_sf"/>
</dbReference>
<dbReference type="AlphaFoldDB" id="A0A6A6R4D2"/>
<evidence type="ECO:0000313" key="4">
    <source>
        <dbReference type="Proteomes" id="UP000799750"/>
    </source>
</evidence>
<sequence>MTGYPFERPGRAGMSPMQIYLDMLGAERVPPDSPFLRPFPRPQSEIEVLGDFYMEIFGPKPGPEKREKLRAFQKIQHVLGMRPREIMYIKLFYSLDIFLFASELGHRVSLSLGEDHPKMSSSVHKIQRGRIGLMMNKANTRKNGPALHWGRFLHALAHAFLEIELGRHVDCGGLGRVHEHVFYALMCIIDDALNREVPIVRFGKMDAYWIYDFGNSWYRDFKRSMAADLRGQRGPLHEGYGGVPGFGGFGAHPFNANAFDKFAYQEEDMDQRFPSWFGQDPDFVDEDSDLDTDFEDEVEFGFDPFGSPPPGGRSYGKGGPGKNSDRADGEGGGREGFDNSKSGPGSRGGSGSGRRGDFDKERGGYGGGYRSGFGGGSRGGFDDEFRDRFGSGFRGGFGGGSRGGFGGGFRGGFGGGGSNFEGGKPKLEIDPYKVLGLTRNATAAEIRKAYHKMARDNHPDRVQGGEKEKEEANKNMADINLAHEVLSDEKKKQDYDNGLL</sequence>
<dbReference type="InterPro" id="IPR050817">
    <property type="entry name" value="DjlA_DnaK_co-chaperone"/>
</dbReference>
<organism evidence="3 4">
    <name type="scientific">Lophium mytilinum</name>
    <dbReference type="NCBI Taxonomy" id="390894"/>
    <lineage>
        <taxon>Eukaryota</taxon>
        <taxon>Fungi</taxon>
        <taxon>Dikarya</taxon>
        <taxon>Ascomycota</taxon>
        <taxon>Pezizomycotina</taxon>
        <taxon>Dothideomycetes</taxon>
        <taxon>Pleosporomycetidae</taxon>
        <taxon>Mytilinidiales</taxon>
        <taxon>Mytilinidiaceae</taxon>
        <taxon>Lophium</taxon>
    </lineage>
</organism>
<feature type="region of interest" description="Disordered" evidence="1">
    <location>
        <begin position="452"/>
        <end position="500"/>
    </location>
</feature>
<feature type="region of interest" description="Disordered" evidence="1">
    <location>
        <begin position="298"/>
        <end position="378"/>
    </location>
</feature>
<dbReference type="OrthoDB" id="10250354at2759"/>
<dbReference type="CDD" id="cd06257">
    <property type="entry name" value="DnaJ"/>
    <property type="match status" value="1"/>
</dbReference>
<accession>A0A6A6R4D2</accession>
<dbReference type="Proteomes" id="UP000799750">
    <property type="component" value="Unassembled WGS sequence"/>
</dbReference>
<dbReference type="InterPro" id="IPR001623">
    <property type="entry name" value="DnaJ_domain"/>
</dbReference>
<gene>
    <name evidence="3" type="ORF">BU16DRAFT_535935</name>
</gene>
<feature type="domain" description="J" evidence="2">
    <location>
        <begin position="430"/>
        <end position="499"/>
    </location>
</feature>
<dbReference type="Gene3D" id="1.10.287.110">
    <property type="entry name" value="DnaJ domain"/>
    <property type="match status" value="1"/>
</dbReference>
<evidence type="ECO:0000313" key="3">
    <source>
        <dbReference type="EMBL" id="KAF2499605.1"/>
    </source>
</evidence>
<feature type="compositionally biased region" description="Basic and acidic residues" evidence="1">
    <location>
        <begin position="452"/>
        <end position="473"/>
    </location>
</feature>
<dbReference type="PROSITE" id="PS50076">
    <property type="entry name" value="DNAJ_2"/>
    <property type="match status" value="1"/>
</dbReference>
<protein>
    <submittedName>
        <fullName evidence="3">DnaJ-domain-containing protein</fullName>
    </submittedName>
</protein>